<dbReference type="AlphaFoldDB" id="A0AB40CV88"/>
<dbReference type="GeneID" id="120281034"/>
<proteinExistence type="predicted"/>
<keyword evidence="1" id="KW-1185">Reference proteome</keyword>
<protein>
    <submittedName>
        <fullName evidence="2">Uncharacterized protein LOC120281034</fullName>
    </submittedName>
</protein>
<gene>
    <name evidence="2" type="primary">LOC120281034</name>
</gene>
<dbReference type="InterPro" id="IPR004252">
    <property type="entry name" value="Probable_transposase_24"/>
</dbReference>
<sequence>MMEEERSRAKKNFGVNDIAECKGYNEGWIRVDIWDRLIDNVWNTEAWKNRSQKAKQNRIIEKHGSITKHTGGSIPFLLHAERMAKQLNRKPTYGEVFNRTHKRAKGLGDYIDNKSKSVSDLYTSSMSQKYGADESCHPEFDPQLWCDAIGGMETTQTHVYGFGTTPRGKSFLSPTNSIGEACSTACSPQVDQTPHSNTELIIYEKK</sequence>
<dbReference type="Proteomes" id="UP001515500">
    <property type="component" value="Chromosome 17"/>
</dbReference>
<dbReference type="RefSeq" id="XP_039143914.1">
    <property type="nucleotide sequence ID" value="XM_039287980.1"/>
</dbReference>
<reference evidence="2" key="1">
    <citation type="submission" date="2025-08" db="UniProtKB">
        <authorList>
            <consortium name="RefSeq"/>
        </authorList>
    </citation>
    <scope>IDENTIFICATION</scope>
</reference>
<name>A0AB40CV88_DIOCR</name>
<organism evidence="1 2">
    <name type="scientific">Dioscorea cayennensis subsp. rotundata</name>
    <name type="common">White Guinea yam</name>
    <name type="synonym">Dioscorea rotundata</name>
    <dbReference type="NCBI Taxonomy" id="55577"/>
    <lineage>
        <taxon>Eukaryota</taxon>
        <taxon>Viridiplantae</taxon>
        <taxon>Streptophyta</taxon>
        <taxon>Embryophyta</taxon>
        <taxon>Tracheophyta</taxon>
        <taxon>Spermatophyta</taxon>
        <taxon>Magnoliopsida</taxon>
        <taxon>Liliopsida</taxon>
        <taxon>Dioscoreales</taxon>
        <taxon>Dioscoreaceae</taxon>
        <taxon>Dioscorea</taxon>
    </lineage>
</organism>
<evidence type="ECO:0000313" key="2">
    <source>
        <dbReference type="RefSeq" id="XP_039143914.1"/>
    </source>
</evidence>
<accession>A0AB40CV88</accession>
<dbReference type="Pfam" id="PF03004">
    <property type="entry name" value="Transposase_24"/>
    <property type="match status" value="1"/>
</dbReference>
<evidence type="ECO:0000313" key="1">
    <source>
        <dbReference type="Proteomes" id="UP001515500"/>
    </source>
</evidence>